<sequence>MSPSGDGAGGRCACFSWENGGSDPDDPHCPHCGGSDPSSCSSILSNSIRIQDSEKLWRIVTASAKGFTIGVGIKGGLAIFSVVARLIARLRRRRLSAYARKLSNSEDVVIALKETLRYGLFLGTFAGTFVSVDEIVAALGGHRRHHNIMRNLILMGHPKAPSTKTARWRSLLAGAIAGPSMLLSGPNTQHTSLAIYILMRAAVLASRCGIKSKRFGRICKPLTWSAYILKQESLPPSYKSFLNKHGGKDPIILQAVKDIASGIPFTNLEAVENYYNTIGVKIKLDPSMKVPCSIIHGHQSCSKHVVSFLIQAYKRALPVYLPVYLIPALIVHRQDLLKR</sequence>
<accession>A0A438FZK0</accession>
<evidence type="ECO:0000256" key="1">
    <source>
        <dbReference type="SAM" id="Phobius"/>
    </source>
</evidence>
<comment type="caution">
    <text evidence="2">The sequence shown here is derived from an EMBL/GenBank/DDBJ whole genome shotgun (WGS) entry which is preliminary data.</text>
</comment>
<dbReference type="Proteomes" id="UP000288805">
    <property type="component" value="Unassembled WGS sequence"/>
</dbReference>
<dbReference type="PANTHER" id="PTHR12459">
    <property type="entry name" value="TRANSMEMBRANE PROTEIN 135-RELATED"/>
    <property type="match status" value="1"/>
</dbReference>
<proteinExistence type="predicted"/>
<keyword evidence="1" id="KW-1133">Transmembrane helix</keyword>
<protein>
    <submittedName>
        <fullName evidence="2">Uncharacterized protein</fullName>
    </submittedName>
</protein>
<dbReference type="EMBL" id="QGNW01000688">
    <property type="protein sequence ID" value="RVW65389.1"/>
    <property type="molecule type" value="Genomic_DNA"/>
</dbReference>
<keyword evidence="1" id="KW-0472">Membrane</keyword>
<dbReference type="PANTHER" id="PTHR12459:SF15">
    <property type="entry name" value="TRANSMEMBRANE PROTEIN 135"/>
    <property type="match status" value="1"/>
</dbReference>
<evidence type="ECO:0000313" key="3">
    <source>
        <dbReference type="Proteomes" id="UP000288805"/>
    </source>
</evidence>
<gene>
    <name evidence="2" type="ORF">CK203_022120</name>
</gene>
<dbReference type="InterPro" id="IPR026749">
    <property type="entry name" value="Tmem135"/>
</dbReference>
<keyword evidence="1" id="KW-0812">Transmembrane</keyword>
<name>A0A438FZK0_VITVI</name>
<dbReference type="AlphaFoldDB" id="A0A438FZK0"/>
<organism evidence="2 3">
    <name type="scientific">Vitis vinifera</name>
    <name type="common">Grape</name>
    <dbReference type="NCBI Taxonomy" id="29760"/>
    <lineage>
        <taxon>Eukaryota</taxon>
        <taxon>Viridiplantae</taxon>
        <taxon>Streptophyta</taxon>
        <taxon>Embryophyta</taxon>
        <taxon>Tracheophyta</taxon>
        <taxon>Spermatophyta</taxon>
        <taxon>Magnoliopsida</taxon>
        <taxon>eudicotyledons</taxon>
        <taxon>Gunneridae</taxon>
        <taxon>Pentapetalae</taxon>
        <taxon>rosids</taxon>
        <taxon>Vitales</taxon>
        <taxon>Vitaceae</taxon>
        <taxon>Viteae</taxon>
        <taxon>Vitis</taxon>
    </lineage>
</organism>
<evidence type="ECO:0000313" key="2">
    <source>
        <dbReference type="EMBL" id="RVW65389.1"/>
    </source>
</evidence>
<feature type="transmembrane region" description="Helical" evidence="1">
    <location>
        <begin position="67"/>
        <end position="88"/>
    </location>
</feature>
<reference evidence="2 3" key="1">
    <citation type="journal article" date="2018" name="PLoS Genet.">
        <title>Population sequencing reveals clonal diversity and ancestral inbreeding in the grapevine cultivar Chardonnay.</title>
        <authorList>
            <person name="Roach M.J."/>
            <person name="Johnson D.L."/>
            <person name="Bohlmann J."/>
            <person name="van Vuuren H.J."/>
            <person name="Jones S.J."/>
            <person name="Pretorius I.S."/>
            <person name="Schmidt S.A."/>
            <person name="Borneman A.R."/>
        </authorList>
    </citation>
    <scope>NUCLEOTIDE SEQUENCE [LARGE SCALE GENOMIC DNA]</scope>
    <source>
        <strain evidence="3">cv. Chardonnay</strain>
        <tissue evidence="2">Leaf</tissue>
    </source>
</reference>